<proteinExistence type="inferred from homology"/>
<dbReference type="EMBL" id="JAKOGG010000272">
    <property type="protein sequence ID" value="MCS4558828.1"/>
    <property type="molecule type" value="Genomic_DNA"/>
</dbReference>
<dbReference type="Pfam" id="PF03690">
    <property type="entry name" value="MYG1_exonuc"/>
    <property type="match status" value="1"/>
</dbReference>
<feature type="non-terminal residue" evidence="2">
    <location>
        <position position="90"/>
    </location>
</feature>
<accession>A0ABT2FR47</accession>
<dbReference type="InterPro" id="IPR003226">
    <property type="entry name" value="MYG1_exonuclease"/>
</dbReference>
<dbReference type="PANTHER" id="PTHR11215:SF1">
    <property type="entry name" value="MYG1 EXONUCLEASE"/>
    <property type="match status" value="1"/>
</dbReference>
<evidence type="ECO:0000256" key="1">
    <source>
        <dbReference type="ARBA" id="ARBA00010105"/>
    </source>
</evidence>
<dbReference type="PANTHER" id="PTHR11215">
    <property type="entry name" value="METAL DEPENDENT HYDROLASE - RELATED"/>
    <property type="match status" value="1"/>
</dbReference>
<dbReference type="Proteomes" id="UP001201549">
    <property type="component" value="Unassembled WGS sequence"/>
</dbReference>
<evidence type="ECO:0000313" key="3">
    <source>
        <dbReference type="Proteomes" id="UP001201549"/>
    </source>
</evidence>
<dbReference type="RefSeq" id="WP_238898627.1">
    <property type="nucleotide sequence ID" value="NZ_JAKOGG010000272.1"/>
</dbReference>
<organism evidence="2 3">
    <name type="scientific">Shewanella electrica</name>
    <dbReference type="NCBI Taxonomy" id="515560"/>
    <lineage>
        <taxon>Bacteria</taxon>
        <taxon>Pseudomonadati</taxon>
        <taxon>Pseudomonadota</taxon>
        <taxon>Gammaproteobacteria</taxon>
        <taxon>Alteromonadales</taxon>
        <taxon>Shewanellaceae</taxon>
        <taxon>Shewanella</taxon>
    </lineage>
</organism>
<sequence>TIPTKAAAFVTSSPCFAAFRGAQVVSSLTEGVSKKYIGTHNGTFHCDEALAVSMLKLLPKFAAHDVLRTRDEAKLAQCEAVVDVGGIYNP</sequence>
<evidence type="ECO:0000313" key="2">
    <source>
        <dbReference type="EMBL" id="MCS4558828.1"/>
    </source>
</evidence>
<feature type="non-terminal residue" evidence="2">
    <location>
        <position position="1"/>
    </location>
</feature>
<comment type="similarity">
    <text evidence="1">Belongs to the MYG1 family.</text>
</comment>
<reference evidence="3" key="2">
    <citation type="submission" date="2023-07" db="EMBL/GenBank/DDBJ databases">
        <title>Shewanella mangrovi sp. nov., an acetaldehyde- degrading bacterium isolated from mangrove sediment.</title>
        <authorList>
            <person name="Liu Y."/>
        </authorList>
    </citation>
    <scope>NUCLEOTIDE SEQUENCE [LARGE SCALE GENOMIC DNA]</scope>
    <source>
        <strain evidence="3">C32</strain>
    </source>
</reference>
<gene>
    <name evidence="2" type="ORF">L9G74_20635</name>
</gene>
<protein>
    <submittedName>
        <fullName evidence="2">MYG1 family protein</fullName>
    </submittedName>
</protein>
<comment type="caution">
    <text evidence="2">The sequence shown here is derived from an EMBL/GenBank/DDBJ whole genome shotgun (WGS) entry which is preliminary data.</text>
</comment>
<name>A0ABT2FR47_9GAMM</name>
<keyword evidence="3" id="KW-1185">Reference proteome</keyword>
<reference evidence="2 3" key="1">
    <citation type="submission" date="2022-02" db="EMBL/GenBank/DDBJ databases">
        <authorList>
            <person name="Zhuang L."/>
        </authorList>
    </citation>
    <scope>NUCLEOTIDE SEQUENCE [LARGE SCALE GENOMIC DNA]</scope>
    <source>
        <strain evidence="2 3">C32</strain>
    </source>
</reference>